<dbReference type="AlphaFoldDB" id="A0A8J6NVU6"/>
<dbReference type="PANTHER" id="PTHR43156">
    <property type="entry name" value="STAGE II SPORULATION PROTEIN E-RELATED"/>
    <property type="match status" value="1"/>
</dbReference>
<dbReference type="Pfam" id="PF13581">
    <property type="entry name" value="HATPase_c_2"/>
    <property type="match status" value="1"/>
</dbReference>
<feature type="domain" description="PPM-type phosphatase" evidence="2">
    <location>
        <begin position="42"/>
        <end position="244"/>
    </location>
</feature>
<dbReference type="Proteomes" id="UP000605201">
    <property type="component" value="Unassembled WGS sequence"/>
</dbReference>
<dbReference type="CDD" id="cd16936">
    <property type="entry name" value="HATPase_RsbW-like"/>
    <property type="match status" value="1"/>
</dbReference>
<dbReference type="GO" id="GO:0016791">
    <property type="term" value="F:phosphatase activity"/>
    <property type="evidence" value="ECO:0007669"/>
    <property type="project" value="TreeGrafter"/>
</dbReference>
<name>A0A8J6NVU6_9BACT</name>
<dbReference type="InterPro" id="IPR036890">
    <property type="entry name" value="HATPase_C_sf"/>
</dbReference>
<dbReference type="PANTHER" id="PTHR43156:SF2">
    <property type="entry name" value="STAGE II SPORULATION PROTEIN E"/>
    <property type="match status" value="1"/>
</dbReference>
<comment type="caution">
    <text evidence="3">The sequence shown here is derived from an EMBL/GenBank/DDBJ whole genome shotgun (WGS) entry which is preliminary data.</text>
</comment>
<gene>
    <name evidence="3" type="ORF">H8D96_02410</name>
</gene>
<evidence type="ECO:0000256" key="1">
    <source>
        <dbReference type="ARBA" id="ARBA00022801"/>
    </source>
</evidence>
<dbReference type="Gene3D" id="3.60.40.10">
    <property type="entry name" value="PPM-type phosphatase domain"/>
    <property type="match status" value="1"/>
</dbReference>
<sequence length="426" mass="47702">MDQFAHLEQEQEMAQKVFATMINRGYLDAPNLKYLISPLALFNGDVLFATQKPSGGLHVMLGDFTGHGLPAAFGAIPVSDIFYAMTAKGYNLGEIVLELNSRLYAMLPANQFLCACMLDLDSNVGSLTVWNGAIPDVLVLNREGGIKYRLKSRNIPLGVVGRDTFESIVEIKDIDQGERIYVYSDGLIEARSPDGEMFTQERLDEYFARNQPPNGLFEDIQDGFSTFCTGKTQEDDITISEIICDKEVVLPPKPKTVFVPDKSYRMDWKVIMDLTPATLRTCDPLPLIIHYLTEDERLYQHKENIYLILSELFTNALEHGLLGLDSKLKKDAQGFAQYFAAREKALAELENGTIQIVLEHSFHDEGGEFAVCVEDSGPGFDYHRMNPQLADNIELSGRGIQLVKSICQKVAHQGRGNRVEAVYVWS</sequence>
<evidence type="ECO:0000313" key="4">
    <source>
        <dbReference type="Proteomes" id="UP000605201"/>
    </source>
</evidence>
<dbReference type="InterPro" id="IPR001932">
    <property type="entry name" value="PPM-type_phosphatase-like_dom"/>
</dbReference>
<organism evidence="3 4">
    <name type="scientific">Candidatus Desulfatibia vada</name>
    <dbReference type="NCBI Taxonomy" id="2841696"/>
    <lineage>
        <taxon>Bacteria</taxon>
        <taxon>Pseudomonadati</taxon>
        <taxon>Thermodesulfobacteriota</taxon>
        <taxon>Desulfobacteria</taxon>
        <taxon>Desulfobacterales</taxon>
        <taxon>Desulfobacterales incertae sedis</taxon>
        <taxon>Candidatus Desulfatibia</taxon>
    </lineage>
</organism>
<dbReference type="Pfam" id="PF07228">
    <property type="entry name" value="SpoIIE"/>
    <property type="match status" value="1"/>
</dbReference>
<dbReference type="InterPro" id="IPR052016">
    <property type="entry name" value="Bact_Sigma-Reg"/>
</dbReference>
<reference evidence="3 4" key="1">
    <citation type="submission" date="2020-08" db="EMBL/GenBank/DDBJ databases">
        <title>Bridging the membrane lipid divide: bacteria of the FCB group superphylum have the potential to synthesize archaeal ether lipids.</title>
        <authorList>
            <person name="Villanueva L."/>
            <person name="Von Meijenfeldt F.A.B."/>
            <person name="Westbye A.B."/>
            <person name="Yadav S."/>
            <person name="Hopmans E.C."/>
            <person name="Dutilh B.E."/>
            <person name="Sinninghe Damste J.S."/>
        </authorList>
    </citation>
    <scope>NUCLEOTIDE SEQUENCE [LARGE SCALE GENOMIC DNA]</scope>
    <source>
        <strain evidence="3">NIOZ-UU17</strain>
    </source>
</reference>
<proteinExistence type="predicted"/>
<evidence type="ECO:0000259" key="2">
    <source>
        <dbReference type="SMART" id="SM00331"/>
    </source>
</evidence>
<protein>
    <submittedName>
        <fullName evidence="3">Serine/threonine-protein phosphatase</fullName>
    </submittedName>
</protein>
<dbReference type="SUPFAM" id="SSF55874">
    <property type="entry name" value="ATPase domain of HSP90 chaperone/DNA topoisomerase II/histidine kinase"/>
    <property type="match status" value="1"/>
</dbReference>
<dbReference type="Gene3D" id="3.30.565.10">
    <property type="entry name" value="Histidine kinase-like ATPase, C-terminal domain"/>
    <property type="match status" value="1"/>
</dbReference>
<dbReference type="EMBL" id="JACNIG010000078">
    <property type="protein sequence ID" value="MBC8430750.1"/>
    <property type="molecule type" value="Genomic_DNA"/>
</dbReference>
<dbReference type="SMART" id="SM00331">
    <property type="entry name" value="PP2C_SIG"/>
    <property type="match status" value="1"/>
</dbReference>
<dbReference type="InterPro" id="IPR003594">
    <property type="entry name" value="HATPase_dom"/>
</dbReference>
<keyword evidence="1" id="KW-0378">Hydrolase</keyword>
<accession>A0A8J6NVU6</accession>
<evidence type="ECO:0000313" key="3">
    <source>
        <dbReference type="EMBL" id="MBC8430750.1"/>
    </source>
</evidence>
<dbReference type="InterPro" id="IPR036457">
    <property type="entry name" value="PPM-type-like_dom_sf"/>
</dbReference>